<feature type="chain" id="PRO_5038406953" description="Secreted protein" evidence="1">
    <location>
        <begin position="31"/>
        <end position="173"/>
    </location>
</feature>
<dbReference type="Proteomes" id="UP000317303">
    <property type="component" value="Unassembled WGS sequence"/>
</dbReference>
<evidence type="ECO:0000313" key="3">
    <source>
        <dbReference type="Proteomes" id="UP000317303"/>
    </source>
</evidence>
<comment type="caution">
    <text evidence="2">The sequence shown here is derived from an EMBL/GenBank/DDBJ whole genome shotgun (WGS) entry which is preliminary data.</text>
</comment>
<protein>
    <recommendedName>
        <fullName evidence="4">Secreted protein</fullName>
    </recommendedName>
</protein>
<accession>A0A660C8S8</accession>
<keyword evidence="1" id="KW-0732">Signal</keyword>
<evidence type="ECO:0008006" key="4">
    <source>
        <dbReference type="Google" id="ProtNLM"/>
    </source>
</evidence>
<feature type="signal peptide" evidence="1">
    <location>
        <begin position="1"/>
        <end position="30"/>
    </location>
</feature>
<dbReference type="EMBL" id="VLJV01000001">
    <property type="protein sequence ID" value="TWH18267.1"/>
    <property type="molecule type" value="Genomic_DNA"/>
</dbReference>
<dbReference type="AlphaFoldDB" id="A0A660C8S8"/>
<gene>
    <name evidence="2" type="ORF">JD82_00083</name>
</gene>
<evidence type="ECO:0000313" key="2">
    <source>
        <dbReference type="EMBL" id="TWH18267.1"/>
    </source>
</evidence>
<sequence>MITATHRVLSTALATALTLVALVLISPAVADAPDASADGCTWDDQWTRALSDLGEDPKHWTVRRIPNLSGTIDDRYDPPVGIVDPTIDCELVDSVVRHEWMHLQQVRKYGDVPAWGDHEEIVADCGSWILGADATPYRDRMAESRGVACTGPELAEALALIEFTPSHEAKRQQ</sequence>
<name>A0A660C8S8_9PSEU</name>
<dbReference type="OrthoDB" id="3701177at2"/>
<proteinExistence type="predicted"/>
<evidence type="ECO:0000256" key="1">
    <source>
        <dbReference type="SAM" id="SignalP"/>
    </source>
</evidence>
<dbReference type="RefSeq" id="WP_030533200.1">
    <property type="nucleotide sequence ID" value="NZ_JOIJ01000012.1"/>
</dbReference>
<keyword evidence="3" id="KW-1185">Reference proteome</keyword>
<organism evidence="2 3">
    <name type="scientific">Prauserella rugosa</name>
    <dbReference type="NCBI Taxonomy" id="43354"/>
    <lineage>
        <taxon>Bacteria</taxon>
        <taxon>Bacillati</taxon>
        <taxon>Actinomycetota</taxon>
        <taxon>Actinomycetes</taxon>
        <taxon>Pseudonocardiales</taxon>
        <taxon>Pseudonocardiaceae</taxon>
        <taxon>Prauserella</taxon>
    </lineage>
</organism>
<reference evidence="2 3" key="1">
    <citation type="submission" date="2019-07" db="EMBL/GenBank/DDBJ databases">
        <title>R&amp;d 2014.</title>
        <authorList>
            <person name="Klenk H.-P."/>
        </authorList>
    </citation>
    <scope>NUCLEOTIDE SEQUENCE [LARGE SCALE GENOMIC DNA]</scope>
    <source>
        <strain evidence="2 3">DSM 43194</strain>
    </source>
</reference>